<dbReference type="EMBL" id="FRYK01000002">
    <property type="protein sequence ID" value="SHO73274.1"/>
    <property type="molecule type" value="Genomic_DNA"/>
</dbReference>
<evidence type="ECO:0000256" key="1">
    <source>
        <dbReference type="SAM" id="SignalP"/>
    </source>
</evidence>
<evidence type="ECO:0000313" key="3">
    <source>
        <dbReference type="EMBL" id="SHO73274.1"/>
    </source>
</evidence>
<dbReference type="NCBIfam" id="TIGR03696">
    <property type="entry name" value="Rhs_assc_core"/>
    <property type="match status" value="1"/>
</dbReference>
<dbReference type="Gene3D" id="2.180.10.10">
    <property type="entry name" value="RHS repeat-associated core"/>
    <property type="match status" value="1"/>
</dbReference>
<dbReference type="Proteomes" id="UP000184611">
    <property type="component" value="Unassembled WGS sequence"/>
</dbReference>
<keyword evidence="1" id="KW-0732">Signal</keyword>
<feature type="domain" description="DUF6443" evidence="2">
    <location>
        <begin position="26"/>
        <end position="172"/>
    </location>
</feature>
<reference evidence="4" key="1">
    <citation type="submission" date="2016-12" db="EMBL/GenBank/DDBJ databases">
        <authorList>
            <person name="Varghese N."/>
            <person name="Submissions S."/>
        </authorList>
    </citation>
    <scope>NUCLEOTIDE SEQUENCE [LARGE SCALE GENOMIC DNA]</scope>
    <source>
        <strain evidence="4">DSM 18830</strain>
    </source>
</reference>
<dbReference type="STRING" id="416016.SAMN05443547_1630"/>
<evidence type="ECO:0000259" key="2">
    <source>
        <dbReference type="Pfam" id="PF20041"/>
    </source>
</evidence>
<keyword evidence="4" id="KW-1185">Reference proteome</keyword>
<sequence>MKRILYLVVLLPVLALGQSTDQNYVKSTTYKKPTSQGTLDPTDPANAVIQVRYFDGLGRPIQQVAHKQSNTGKDIVTHIAYDQYGRQTKEFLPYVNTGASQNFISALEGTLLNFYASPSASQTGNPFFEATTNPFSEKQLESSPLNRVLKQAAPGNVWKMGDGKEIKFDYQTNGFEEVKFFKVTALDESNGVYEPSLVQTGYYALNQLYKTITKDENWVSGKNNTTEEFKNKEGQVVLKRTYADIRIDNQLIESEAKHDTYYIYDQFGNLTYVIPPLAEGDASQTKLDNLGYQYKYDSRNRLVEKKLPGKDWEFIVYDKLDRPVATGPAFDPYGTQTTGWMITQYDVFGRVTQTGWKNATVTDVTRYTNQTSVNSGGNPFTLTQNEILTKNYYDDYTFASGPSFPVTVEGQPATTAVKGMPTGSWVKVLDAVGSTSSETTYTLYDAKYRPIRVRTTNFLGGYTEVDTQLDWAGKVLKSVTKHKYNSNAAVVTTTETFSYSAQDKLVLHKHKINSQSEELIAKNTYDELGQLISKNVGGSNTTGATGLQKVDYKYNIRGWLKEINDVANLNTDNDLFAFKIHYNEGVTPLFNGNISETFWRSGSDNILRKYAYQYDKLNRLLEANYSKPGSSVYVDSYLEKLSYDKNGNIVSLQRNGGMDDNNYAHEIDDLVYTYDADNKNQLKKVVDGSPSDDGFKDGINTDDDYSYDVYGNMTKDQNKNITLIKYNHLSLPTEIQFGTLGNIKYIYNATGQKVSKIVSENSVITTHHYQSGYQYENGNLQFFPHAEGYVNVVSGAVPTYNYVYQYKDHLGNNRLSYATTTQASQTQLTILEESHYYPFGLKHAQYNSDHYQFIPPANGNNVALLPAGQTGNYQYKYNGKELQDELGLNMYDYGARNYDPALGRWMNIDPLAEKMRRHSPYNYAFDNPVFFIDPDGMAPEPPKNGIPQFIDDTGTYFWDSSKKSYEHFSPKDGSFQGYYKVNSNSKAVGKSVSIDNNKPATITEPSLSEQLTNFGHKMDAKVRSLQGDSGLREVASGMQDWGDGTALVGYGLTVSVVGAEVGIPLAATGNIVSTIGSVIEIGLDFKENNEGKALMNLAIEGGAEILTHKIDKIPGVENATKEILKQNVNLKSNAIPRVIEANEKKQNK</sequence>
<dbReference type="RefSeq" id="WP_073583208.1">
    <property type="nucleotide sequence ID" value="NZ_CBCSEA010000016.1"/>
</dbReference>
<dbReference type="InterPro" id="IPR045619">
    <property type="entry name" value="DUF6443"/>
</dbReference>
<dbReference type="Pfam" id="PF20041">
    <property type="entry name" value="DUF6443"/>
    <property type="match status" value="1"/>
</dbReference>
<organism evidence="3 4">
    <name type="scientific">Flavobacterium cucumis</name>
    <dbReference type="NCBI Taxonomy" id="416016"/>
    <lineage>
        <taxon>Bacteria</taxon>
        <taxon>Pseudomonadati</taxon>
        <taxon>Bacteroidota</taxon>
        <taxon>Flavobacteriia</taxon>
        <taxon>Flavobacteriales</taxon>
        <taxon>Flavobacteriaceae</taxon>
        <taxon>Flavobacterium</taxon>
    </lineage>
</organism>
<accession>A0A1M7ZWK0</accession>
<gene>
    <name evidence="3" type="ORF">SAMN05443547_1630</name>
</gene>
<protein>
    <submittedName>
        <fullName evidence="3">RHS repeat-associated core domain-containing protein</fullName>
    </submittedName>
</protein>
<name>A0A1M7ZWK0_9FLAO</name>
<feature type="chain" id="PRO_5013360130" evidence="1">
    <location>
        <begin position="18"/>
        <end position="1148"/>
    </location>
</feature>
<feature type="signal peptide" evidence="1">
    <location>
        <begin position="1"/>
        <end position="17"/>
    </location>
</feature>
<dbReference type="OrthoDB" id="2972467at2"/>
<evidence type="ECO:0000313" key="4">
    <source>
        <dbReference type="Proteomes" id="UP000184611"/>
    </source>
</evidence>
<dbReference type="AlphaFoldDB" id="A0A1M7ZWK0"/>
<dbReference type="InterPro" id="IPR022385">
    <property type="entry name" value="Rhs_assc_core"/>
</dbReference>
<proteinExistence type="predicted"/>